<dbReference type="GeneID" id="20323336"/>
<protein>
    <submittedName>
        <fullName evidence="1">Uncharacterized protein</fullName>
    </submittedName>
</protein>
<organism evidence="1 2">
    <name type="scientific">Opisthorchis viverrini</name>
    <name type="common">Southeast Asian liver fluke</name>
    <dbReference type="NCBI Taxonomy" id="6198"/>
    <lineage>
        <taxon>Eukaryota</taxon>
        <taxon>Metazoa</taxon>
        <taxon>Spiralia</taxon>
        <taxon>Lophotrochozoa</taxon>
        <taxon>Platyhelminthes</taxon>
        <taxon>Trematoda</taxon>
        <taxon>Digenea</taxon>
        <taxon>Opisthorchiida</taxon>
        <taxon>Opisthorchiata</taxon>
        <taxon>Opisthorchiidae</taxon>
        <taxon>Opisthorchis</taxon>
    </lineage>
</organism>
<reference evidence="1 2" key="1">
    <citation type="submission" date="2013-11" db="EMBL/GenBank/DDBJ databases">
        <title>Opisthorchis viverrini - life in the bile duct.</title>
        <authorList>
            <person name="Young N.D."/>
            <person name="Nagarajan N."/>
            <person name="Lin S.J."/>
            <person name="Korhonen P.K."/>
            <person name="Jex A.R."/>
            <person name="Hall R.S."/>
            <person name="Safavi-Hemami H."/>
            <person name="Kaewkong W."/>
            <person name="Bertrand D."/>
            <person name="Gao S."/>
            <person name="Seet Q."/>
            <person name="Wongkham S."/>
            <person name="Teh B.T."/>
            <person name="Wongkham C."/>
            <person name="Intapan P.M."/>
            <person name="Maleewong W."/>
            <person name="Yang X."/>
            <person name="Hu M."/>
            <person name="Wang Z."/>
            <person name="Hofmann A."/>
            <person name="Sternberg P.W."/>
            <person name="Tan P."/>
            <person name="Wang J."/>
            <person name="Gasser R.B."/>
        </authorList>
    </citation>
    <scope>NUCLEOTIDE SEQUENCE [LARGE SCALE GENOMIC DNA]</scope>
</reference>
<name>A0A074ZB75_OPIVI</name>
<evidence type="ECO:0000313" key="1">
    <source>
        <dbReference type="EMBL" id="KER22822.1"/>
    </source>
</evidence>
<proteinExistence type="predicted"/>
<dbReference type="AlphaFoldDB" id="A0A074ZB75"/>
<dbReference type="RefSeq" id="XP_009173427.1">
    <property type="nucleotide sequence ID" value="XM_009175163.1"/>
</dbReference>
<gene>
    <name evidence="1" type="ORF">T265_09157</name>
</gene>
<accession>A0A074ZB75</accession>
<dbReference type="EMBL" id="KL596878">
    <property type="protein sequence ID" value="KER22822.1"/>
    <property type="molecule type" value="Genomic_DNA"/>
</dbReference>
<dbReference type="Proteomes" id="UP000054324">
    <property type="component" value="Unassembled WGS sequence"/>
</dbReference>
<dbReference type="KEGG" id="ovi:T265_09157"/>
<dbReference type="OrthoDB" id="5062908at2759"/>
<keyword evidence="2" id="KW-1185">Reference proteome</keyword>
<evidence type="ECO:0000313" key="2">
    <source>
        <dbReference type="Proteomes" id="UP000054324"/>
    </source>
</evidence>
<dbReference type="CTD" id="20323336"/>
<sequence length="170" mass="19178">MRDSAEFPMSLSQKNYLKTTNKAARNSLTTNDRFRPRRHSPRVPVNPMFYLNPNWADIDKYSLSHIKLLTGTRGLGLPMSPKKGKTGRWLSKSFQQPWTEKNRSAVAPFRYLTVMPPEGCSRAEILPGRPSLDRGSRVAEVGFEPWTFRSVTTGPLTTGAISPPMLRTDV</sequence>